<organism evidence="1 2">
    <name type="scientific">Streptococcus agalactiae</name>
    <dbReference type="NCBI Taxonomy" id="1311"/>
    <lineage>
        <taxon>Bacteria</taxon>
        <taxon>Bacillati</taxon>
        <taxon>Bacillota</taxon>
        <taxon>Bacilli</taxon>
        <taxon>Lactobacillales</taxon>
        <taxon>Streptococcaceae</taxon>
        <taxon>Streptococcus</taxon>
    </lineage>
</organism>
<comment type="caution">
    <text evidence="1">The sequence shown here is derived from an EMBL/GenBank/DDBJ whole genome shotgun (WGS) entry which is preliminary data.</text>
</comment>
<dbReference type="EMBL" id="QHGZ01000125">
    <property type="protein sequence ID" value="RDY82805.1"/>
    <property type="molecule type" value="Genomic_DNA"/>
</dbReference>
<dbReference type="NCBIfam" id="NF005581">
    <property type="entry name" value="PRK07276.1"/>
    <property type="match status" value="1"/>
</dbReference>
<dbReference type="PANTHER" id="PTHR11669:SF8">
    <property type="entry name" value="DNA POLYMERASE III SUBUNIT DELTA"/>
    <property type="match status" value="1"/>
</dbReference>
<dbReference type="AlphaFoldDB" id="A0A7Z6RCK4"/>
<reference evidence="1 2" key="1">
    <citation type="journal article" date="2018" name="Emerg. Microbes Infect.">
        <title>Phenotypic and molecular analysis of nontypeable Group B streptococci: identification of cps2a and hybrid cps2a/cps5 Group B streptococcal capsule gene clusters.</title>
        <authorList>
            <person name="Alhhazmi A."/>
            <person name="Tyrrell G.J."/>
        </authorList>
    </citation>
    <scope>NUCLEOTIDE SEQUENCE [LARGE SCALE GENOMIC DNA]</scope>
    <source>
        <strain evidence="1 2">PLGBS17</strain>
    </source>
</reference>
<dbReference type="Pfam" id="PF13177">
    <property type="entry name" value="DNA_pol3_delta2"/>
    <property type="match status" value="1"/>
</dbReference>
<accession>A0A7Z6RCK4</accession>
<dbReference type="RefSeq" id="WP_154700908.1">
    <property type="nucleotide sequence ID" value="NZ_QHGZ01000125.1"/>
</dbReference>
<sequence>RQSGLPCQKCRACRLIANGEFSDVKIIEPQGQLIKTETIKELTKDFSRSGFEGKSQVFIIKDCEKMHVNAANSLLKFIEEPQSSSYVILLTNDENNVLPTIKSRTQIFRFPKQLDMLVHQAEQAGLLKSQASLLAQVADDPKHLEILLANKKLLDYLNLSQQFVTTLAKDRQTAYLEVSRLTSQVVDKNDQAFVFQWLTIMLAKEGQLYDLENTYRAQQMWKSNVSFQNSLEYMVLS</sequence>
<gene>
    <name evidence="1" type="ORF">C4618_04920</name>
</gene>
<protein>
    <submittedName>
        <fullName evidence="1">DNA polymerase III subunit delta</fullName>
    </submittedName>
</protein>
<dbReference type="Gene3D" id="3.40.50.300">
    <property type="entry name" value="P-loop containing nucleotide triphosphate hydrolases"/>
    <property type="match status" value="1"/>
</dbReference>
<dbReference type="PANTHER" id="PTHR11669">
    <property type="entry name" value="REPLICATION FACTOR C / DNA POLYMERASE III GAMMA-TAU SUBUNIT"/>
    <property type="match status" value="1"/>
</dbReference>
<evidence type="ECO:0000313" key="2">
    <source>
        <dbReference type="Proteomes" id="UP000256718"/>
    </source>
</evidence>
<dbReference type="InterPro" id="IPR050238">
    <property type="entry name" value="DNA_Rep/Repair_Clamp_Loader"/>
</dbReference>
<name>A0A7Z6RCK4_STRAG</name>
<dbReference type="Proteomes" id="UP000256718">
    <property type="component" value="Unassembled WGS sequence"/>
</dbReference>
<dbReference type="SUPFAM" id="SSF52540">
    <property type="entry name" value="P-loop containing nucleoside triphosphate hydrolases"/>
    <property type="match status" value="1"/>
</dbReference>
<feature type="non-terminal residue" evidence="1">
    <location>
        <position position="1"/>
    </location>
</feature>
<evidence type="ECO:0000313" key="1">
    <source>
        <dbReference type="EMBL" id="RDY82805.1"/>
    </source>
</evidence>
<dbReference type="InterPro" id="IPR027417">
    <property type="entry name" value="P-loop_NTPase"/>
</dbReference>
<proteinExistence type="predicted"/>
<dbReference type="GO" id="GO:0006261">
    <property type="term" value="P:DNA-templated DNA replication"/>
    <property type="evidence" value="ECO:0007669"/>
    <property type="project" value="TreeGrafter"/>
</dbReference>